<dbReference type="PANTHER" id="PTHR43479:SF11">
    <property type="entry name" value="ACREF_ENVCD OPERON REPRESSOR-RELATED"/>
    <property type="match status" value="1"/>
</dbReference>
<evidence type="ECO:0000256" key="1">
    <source>
        <dbReference type="ARBA" id="ARBA00023125"/>
    </source>
</evidence>
<dbReference type="Pfam" id="PF00440">
    <property type="entry name" value="TetR_N"/>
    <property type="match status" value="1"/>
</dbReference>
<dbReference type="InterPro" id="IPR009057">
    <property type="entry name" value="Homeodomain-like_sf"/>
</dbReference>
<dbReference type="AlphaFoldDB" id="A0A0U1DH84"/>
<protein>
    <submittedName>
        <fullName evidence="4">TetR family transcriptional regulator</fullName>
    </submittedName>
</protein>
<organism evidence="4 5">
    <name type="scientific">Mycolicibacterium conceptionense</name>
    <dbReference type="NCBI Taxonomy" id="451644"/>
    <lineage>
        <taxon>Bacteria</taxon>
        <taxon>Bacillati</taxon>
        <taxon>Actinomycetota</taxon>
        <taxon>Actinomycetes</taxon>
        <taxon>Mycobacteriales</taxon>
        <taxon>Mycobacteriaceae</taxon>
        <taxon>Mycolicibacterium</taxon>
    </lineage>
</organism>
<dbReference type="Gene3D" id="1.10.357.10">
    <property type="entry name" value="Tetracycline Repressor, domain 2"/>
    <property type="match status" value="1"/>
</dbReference>
<evidence type="ECO:0000259" key="3">
    <source>
        <dbReference type="PROSITE" id="PS50977"/>
    </source>
</evidence>
<evidence type="ECO:0000313" key="4">
    <source>
        <dbReference type="EMBL" id="CQD16478.1"/>
    </source>
</evidence>
<accession>A0A0U1DH84</accession>
<reference evidence="4 5" key="1">
    <citation type="submission" date="2015-03" db="EMBL/GenBank/DDBJ databases">
        <authorList>
            <person name="Murphy D."/>
        </authorList>
    </citation>
    <scope>NUCLEOTIDE SEQUENCE [LARGE SCALE GENOMIC DNA]</scope>
    <source>
        <strain evidence="4 5">D16</strain>
    </source>
</reference>
<evidence type="ECO:0000313" key="5">
    <source>
        <dbReference type="Proteomes" id="UP000182227"/>
    </source>
</evidence>
<dbReference type="SUPFAM" id="SSF46689">
    <property type="entry name" value="Homeodomain-like"/>
    <property type="match status" value="1"/>
</dbReference>
<feature type="domain" description="HTH tetR-type" evidence="3">
    <location>
        <begin position="1"/>
        <end position="40"/>
    </location>
</feature>
<name>A0A0U1DH84_9MYCO</name>
<dbReference type="PROSITE" id="PS50977">
    <property type="entry name" value="HTH_TETR_2"/>
    <property type="match status" value="1"/>
</dbReference>
<gene>
    <name evidence="4" type="ORF">BN970_03505</name>
</gene>
<dbReference type="InterPro" id="IPR001647">
    <property type="entry name" value="HTH_TetR"/>
</dbReference>
<dbReference type="EMBL" id="CTEF01000002">
    <property type="protein sequence ID" value="CQD16478.1"/>
    <property type="molecule type" value="Genomic_DNA"/>
</dbReference>
<keyword evidence="1 2" id="KW-0238">DNA-binding</keyword>
<dbReference type="PANTHER" id="PTHR43479">
    <property type="entry name" value="ACREF/ENVCD OPERON REPRESSOR-RELATED"/>
    <property type="match status" value="1"/>
</dbReference>
<dbReference type="InterPro" id="IPR050624">
    <property type="entry name" value="HTH-type_Tx_Regulator"/>
</dbReference>
<dbReference type="GO" id="GO:0003677">
    <property type="term" value="F:DNA binding"/>
    <property type="evidence" value="ECO:0007669"/>
    <property type="project" value="UniProtKB-UniRule"/>
</dbReference>
<evidence type="ECO:0000256" key="2">
    <source>
        <dbReference type="PROSITE-ProRule" id="PRU00335"/>
    </source>
</evidence>
<sequence>MLTTDRIANVADVSKGSIYQYFANKHEIIEAAIALIAAEEAKQIEALLQSVAANTPDSMMDSAIDILIDYTVRNRNLIRFLAHDTDRTRIFFESSGMYTTLLAMSTLNANHHRNHYRPELTPRAAAWIFLNMATATTLRYVEDDEPIPLDQLRHGLKGAAAGLLTIDTRSAPHGDKTAGS</sequence>
<dbReference type="Proteomes" id="UP000182227">
    <property type="component" value="Unassembled WGS sequence"/>
</dbReference>
<proteinExistence type="predicted"/>
<feature type="DNA-binding region" description="H-T-H motif" evidence="2">
    <location>
        <begin position="3"/>
        <end position="22"/>
    </location>
</feature>